<reference evidence="3 4" key="1">
    <citation type="submission" date="2019-07" db="EMBL/GenBank/DDBJ databases">
        <title>Genomics analysis of Aphanomyces spp. identifies a new class of oomycete effector associated with host adaptation.</title>
        <authorList>
            <person name="Gaulin E."/>
        </authorList>
    </citation>
    <scope>NUCLEOTIDE SEQUENCE [LARGE SCALE GENOMIC DNA]</scope>
    <source>
        <strain evidence="3 4">ATCC 201684</strain>
    </source>
</reference>
<comment type="similarity">
    <text evidence="1">Belongs to the CutC family.</text>
</comment>
<dbReference type="Proteomes" id="UP000481153">
    <property type="component" value="Unassembled WGS sequence"/>
</dbReference>
<evidence type="ECO:0000313" key="3">
    <source>
        <dbReference type="EMBL" id="KAF0742533.1"/>
    </source>
</evidence>
<dbReference type="EMBL" id="VJMJ01000027">
    <property type="protein sequence ID" value="KAF0742533.1"/>
    <property type="molecule type" value="Genomic_DNA"/>
</dbReference>
<dbReference type="HAMAP" id="MF_00795">
    <property type="entry name" value="CutC"/>
    <property type="match status" value="1"/>
</dbReference>
<dbReference type="GO" id="GO:0005507">
    <property type="term" value="F:copper ion binding"/>
    <property type="evidence" value="ECO:0007669"/>
    <property type="project" value="TreeGrafter"/>
</dbReference>
<sequence>MVEFELCSASPEAIQVAKEYGFNRIELCANLEMGGTTPSHAMIDAAVASGVETHVLIRPRPGDFVYSLGEKAMILEDIRHCLRVGVAGVVIGALTDDGQVDEAFLKEMMDAANGLHVSFHRAIDDCVDWKAALDVVISVGVHRVLTSGMAAKVDVEVLQEMVQYAKRRISIMAGGGVSTQNVKSLLDAGCNAVHFSGTVERAPASSKSLFGCPLLIVNRSKVEAIMQAAKTSQ</sequence>
<dbReference type="Gene3D" id="3.20.20.380">
    <property type="entry name" value="Copper homeostasis (CutC) domain"/>
    <property type="match status" value="1"/>
</dbReference>
<accession>A0A6G0XPW0</accession>
<dbReference type="PANTHER" id="PTHR12598">
    <property type="entry name" value="COPPER HOMEOSTASIS PROTEIN CUTC"/>
    <property type="match status" value="1"/>
</dbReference>
<dbReference type="AlphaFoldDB" id="A0A6G0XPW0"/>
<proteinExistence type="inferred from homology"/>
<dbReference type="VEuPathDB" id="FungiDB:AeMF1_014660"/>
<dbReference type="PANTHER" id="PTHR12598:SF0">
    <property type="entry name" value="COPPER HOMEOSTASIS PROTEIN CUTC HOMOLOG"/>
    <property type="match status" value="1"/>
</dbReference>
<keyword evidence="4" id="KW-1185">Reference proteome</keyword>
<comment type="caution">
    <text evidence="3">The sequence shown here is derived from an EMBL/GenBank/DDBJ whole genome shotgun (WGS) entry which is preliminary data.</text>
</comment>
<evidence type="ECO:0000256" key="1">
    <source>
        <dbReference type="ARBA" id="ARBA00007768"/>
    </source>
</evidence>
<dbReference type="InterPro" id="IPR036822">
    <property type="entry name" value="CutC-like_dom_sf"/>
</dbReference>
<organism evidence="3 4">
    <name type="scientific">Aphanomyces euteiches</name>
    <dbReference type="NCBI Taxonomy" id="100861"/>
    <lineage>
        <taxon>Eukaryota</taxon>
        <taxon>Sar</taxon>
        <taxon>Stramenopiles</taxon>
        <taxon>Oomycota</taxon>
        <taxon>Saprolegniomycetes</taxon>
        <taxon>Saprolegniales</taxon>
        <taxon>Verrucalvaceae</taxon>
        <taxon>Aphanomyces</taxon>
    </lineage>
</organism>
<dbReference type="SUPFAM" id="SSF110395">
    <property type="entry name" value="CutC-like"/>
    <property type="match status" value="1"/>
</dbReference>
<gene>
    <name evidence="3" type="ORF">Ae201684_002625</name>
</gene>
<evidence type="ECO:0000313" key="4">
    <source>
        <dbReference type="Proteomes" id="UP000481153"/>
    </source>
</evidence>
<name>A0A6G0XPW0_9STRA</name>
<protein>
    <recommendedName>
        <fullName evidence="2">Copper homeostasis protein cutC homolog</fullName>
    </recommendedName>
</protein>
<dbReference type="InterPro" id="IPR005627">
    <property type="entry name" value="CutC-like"/>
</dbReference>
<dbReference type="Pfam" id="PF03932">
    <property type="entry name" value="CutC"/>
    <property type="match status" value="1"/>
</dbReference>
<evidence type="ECO:0000256" key="2">
    <source>
        <dbReference type="ARBA" id="ARBA00019014"/>
    </source>
</evidence>